<protein>
    <submittedName>
        <fullName evidence="1">Uncharacterized protein</fullName>
    </submittedName>
</protein>
<gene>
    <name evidence="1" type="ORF">SAMN05421866_0557</name>
</gene>
<dbReference type="EMBL" id="FQWT01000001">
    <property type="protein sequence ID" value="SHG47251.1"/>
    <property type="molecule type" value="Genomic_DNA"/>
</dbReference>
<name>A0A1M5K3C8_9FLAO</name>
<dbReference type="AlphaFoldDB" id="A0A1M5K3C8"/>
<evidence type="ECO:0000313" key="2">
    <source>
        <dbReference type="Proteomes" id="UP000184047"/>
    </source>
</evidence>
<sequence>MHSEHELLEGIQLIMPMEFLEEFRQQIKTKDEIEAEYLNPDTPKGKIEMHSFECLFLSISC</sequence>
<reference evidence="2" key="1">
    <citation type="submission" date="2016-11" db="EMBL/GenBank/DDBJ databases">
        <authorList>
            <person name="Varghese N."/>
            <person name="Submissions S."/>
        </authorList>
    </citation>
    <scope>NUCLEOTIDE SEQUENCE [LARGE SCALE GENOMIC DNA]</scope>
    <source>
        <strain evidence="2">DSM 19055</strain>
    </source>
</reference>
<organism evidence="1 2">
    <name type="scientific">Chryseobacterium oranimense</name>
    <dbReference type="NCBI Taxonomy" id="421058"/>
    <lineage>
        <taxon>Bacteria</taxon>
        <taxon>Pseudomonadati</taxon>
        <taxon>Bacteroidota</taxon>
        <taxon>Flavobacteriia</taxon>
        <taxon>Flavobacteriales</taxon>
        <taxon>Weeksellaceae</taxon>
        <taxon>Chryseobacterium group</taxon>
        <taxon>Chryseobacterium</taxon>
    </lineage>
</organism>
<accession>A0A1M5K3C8</accession>
<evidence type="ECO:0000313" key="1">
    <source>
        <dbReference type="EMBL" id="SHG47251.1"/>
    </source>
</evidence>
<keyword evidence="2" id="KW-1185">Reference proteome</keyword>
<proteinExistence type="predicted"/>
<dbReference type="Proteomes" id="UP000184047">
    <property type="component" value="Unassembled WGS sequence"/>
</dbReference>